<dbReference type="InterPro" id="IPR000683">
    <property type="entry name" value="Gfo/Idh/MocA-like_OxRdtase_N"/>
</dbReference>
<protein>
    <submittedName>
        <fullName evidence="3">Gfo/Idh/MocA family protein</fullName>
    </submittedName>
</protein>
<reference evidence="4" key="1">
    <citation type="journal article" date="2019" name="Int. J. Syst. Evol. Microbiol.">
        <title>The Global Catalogue of Microorganisms (GCM) 10K type strain sequencing project: providing services to taxonomists for standard genome sequencing and annotation.</title>
        <authorList>
            <consortium name="The Broad Institute Genomics Platform"/>
            <consortium name="The Broad Institute Genome Sequencing Center for Infectious Disease"/>
            <person name="Wu L."/>
            <person name="Ma J."/>
        </authorList>
    </citation>
    <scope>NUCLEOTIDE SEQUENCE [LARGE SCALE GENOMIC DNA]</scope>
    <source>
        <strain evidence="4">CGMCC 4.7643</strain>
    </source>
</reference>
<name>A0ABW5GNV5_9PSEU</name>
<dbReference type="Pfam" id="PF22725">
    <property type="entry name" value="GFO_IDH_MocA_C3"/>
    <property type="match status" value="1"/>
</dbReference>
<dbReference type="RefSeq" id="WP_345408905.1">
    <property type="nucleotide sequence ID" value="NZ_BAABHG010000032.1"/>
</dbReference>
<organism evidence="3 4">
    <name type="scientific">Amycolatopsis samaneae</name>
    <dbReference type="NCBI Taxonomy" id="664691"/>
    <lineage>
        <taxon>Bacteria</taxon>
        <taxon>Bacillati</taxon>
        <taxon>Actinomycetota</taxon>
        <taxon>Actinomycetes</taxon>
        <taxon>Pseudonocardiales</taxon>
        <taxon>Pseudonocardiaceae</taxon>
        <taxon>Amycolatopsis</taxon>
    </lineage>
</organism>
<dbReference type="PANTHER" id="PTHR43249:SF1">
    <property type="entry name" value="D-GLUCOSIDE 3-DEHYDROGENASE"/>
    <property type="match status" value="1"/>
</dbReference>
<proteinExistence type="predicted"/>
<feature type="domain" description="GFO/IDH/MocA-like oxidoreductase" evidence="2">
    <location>
        <begin position="130"/>
        <end position="252"/>
    </location>
</feature>
<dbReference type="InterPro" id="IPR052515">
    <property type="entry name" value="Gfo/Idh/MocA_Oxidoreductase"/>
</dbReference>
<accession>A0ABW5GNV5</accession>
<dbReference type="Proteomes" id="UP001597419">
    <property type="component" value="Unassembled WGS sequence"/>
</dbReference>
<dbReference type="InterPro" id="IPR055170">
    <property type="entry name" value="GFO_IDH_MocA-like_dom"/>
</dbReference>
<evidence type="ECO:0000313" key="3">
    <source>
        <dbReference type="EMBL" id="MFD2462437.1"/>
    </source>
</evidence>
<evidence type="ECO:0000259" key="2">
    <source>
        <dbReference type="Pfam" id="PF22725"/>
    </source>
</evidence>
<dbReference type="Pfam" id="PF01408">
    <property type="entry name" value="GFO_IDH_MocA"/>
    <property type="match status" value="1"/>
</dbReference>
<dbReference type="PANTHER" id="PTHR43249">
    <property type="entry name" value="UDP-N-ACETYL-2-AMINO-2-DEOXY-D-GLUCURONATE OXIDASE"/>
    <property type="match status" value="1"/>
</dbReference>
<dbReference type="Gene3D" id="3.30.360.10">
    <property type="entry name" value="Dihydrodipicolinate Reductase, domain 2"/>
    <property type="match status" value="1"/>
</dbReference>
<dbReference type="SUPFAM" id="SSF51735">
    <property type="entry name" value="NAD(P)-binding Rossmann-fold domains"/>
    <property type="match status" value="1"/>
</dbReference>
<gene>
    <name evidence="3" type="ORF">ACFSYJ_27775</name>
</gene>
<dbReference type="EMBL" id="JBHUKU010000016">
    <property type="protein sequence ID" value="MFD2462437.1"/>
    <property type="molecule type" value="Genomic_DNA"/>
</dbReference>
<dbReference type="SUPFAM" id="SSF55347">
    <property type="entry name" value="Glyceraldehyde-3-phosphate dehydrogenase-like, C-terminal domain"/>
    <property type="match status" value="1"/>
</dbReference>
<evidence type="ECO:0000313" key="4">
    <source>
        <dbReference type="Proteomes" id="UP001597419"/>
    </source>
</evidence>
<keyword evidence="4" id="KW-1185">Reference proteome</keyword>
<dbReference type="InterPro" id="IPR036291">
    <property type="entry name" value="NAD(P)-bd_dom_sf"/>
</dbReference>
<evidence type="ECO:0000259" key="1">
    <source>
        <dbReference type="Pfam" id="PF01408"/>
    </source>
</evidence>
<sequence>MSALRFAVLGCGVIGEKHAESIAAVGELVLAVDELAGRAAKLAGAHGAAFTTSVSEALSRADIDAVAVCTPSGTHADLAVAALRAGKHVVVEKPVDVGLEATDRLLRAERESGRTVTVISQHRFDASSAHVRRAIEDGAFGRLTSGVASIAWWRSQEYYDSGGWRGTLALDGGGALMNQGIHTVDLLVWLLGEPVEVFAWTTRLAHERIEVEDVATATIRFAGGALGVVHGTTAAWPGLTARLQIHGDRGSAVIDDDRLVTFHTADGAAPPVVSGPPSGGAGADPAALSEAHTDQYRDFVDAVERGRPPLVTVAEARRTLAVILAIYESARINAPVRLR</sequence>
<feature type="domain" description="Gfo/Idh/MocA-like oxidoreductase N-terminal" evidence="1">
    <location>
        <begin position="4"/>
        <end position="118"/>
    </location>
</feature>
<dbReference type="Gene3D" id="3.40.50.720">
    <property type="entry name" value="NAD(P)-binding Rossmann-like Domain"/>
    <property type="match status" value="1"/>
</dbReference>
<comment type="caution">
    <text evidence="3">The sequence shown here is derived from an EMBL/GenBank/DDBJ whole genome shotgun (WGS) entry which is preliminary data.</text>
</comment>